<accession>A0ABT1CE38</accession>
<keyword evidence="1" id="KW-0436">Ligase</keyword>
<dbReference type="RefSeq" id="WP_252848635.1">
    <property type="nucleotide sequence ID" value="NZ_BAPW01000012.1"/>
</dbReference>
<dbReference type="GO" id="GO:0016874">
    <property type="term" value="F:ligase activity"/>
    <property type="evidence" value="ECO:0007669"/>
    <property type="project" value="UniProtKB-KW"/>
</dbReference>
<evidence type="ECO:0000313" key="2">
    <source>
        <dbReference type="Proteomes" id="UP001523401"/>
    </source>
</evidence>
<proteinExistence type="predicted"/>
<evidence type="ECO:0000313" key="1">
    <source>
        <dbReference type="EMBL" id="MCO6159116.1"/>
    </source>
</evidence>
<dbReference type="SUPFAM" id="SSF55144">
    <property type="entry name" value="LigT-like"/>
    <property type="match status" value="1"/>
</dbReference>
<dbReference type="InterPro" id="IPR009097">
    <property type="entry name" value="Cyclic_Pdiesterase"/>
</dbReference>
<sequence length="171" mass="19208">MNQQDARPLIVTLEFDASTQEWAQRMREAHFPPERNIVPAHVTLFHALPADYRGSVCAHLDQPRPAPEVTIGAPYLLGRGVAYTVRSPALAVLRDELVSLVGQERLTRQDAAPWRPHLTVQNKVTPEQARSLLETLSQQSHPEQCHAAALRVWRYDGGPWTLLARTALTVR</sequence>
<dbReference type="EMBL" id="JAMXQU010000002">
    <property type="protein sequence ID" value="MCO6159116.1"/>
    <property type="molecule type" value="Genomic_DNA"/>
</dbReference>
<name>A0ABT1CE38_9PROT</name>
<dbReference type="Gene3D" id="3.90.1140.10">
    <property type="entry name" value="Cyclic phosphodiesterase"/>
    <property type="match status" value="1"/>
</dbReference>
<dbReference type="Proteomes" id="UP001523401">
    <property type="component" value="Unassembled WGS sequence"/>
</dbReference>
<gene>
    <name evidence="1" type="ORF">NF685_03610</name>
</gene>
<reference evidence="1 2" key="1">
    <citation type="submission" date="2022-06" db="EMBL/GenBank/DDBJ databases">
        <title>Whole-genome of Asaia lannensis strain LMG 27011T.</title>
        <authorList>
            <person name="Sombolestani A."/>
        </authorList>
    </citation>
    <scope>NUCLEOTIDE SEQUENCE [LARGE SCALE GENOMIC DNA]</scope>
    <source>
        <strain evidence="1 2">NBRC 102526</strain>
    </source>
</reference>
<organism evidence="1 2">
    <name type="scientific">Asaia lannensis NBRC 102526</name>
    <dbReference type="NCBI Taxonomy" id="1307926"/>
    <lineage>
        <taxon>Bacteria</taxon>
        <taxon>Pseudomonadati</taxon>
        <taxon>Pseudomonadota</taxon>
        <taxon>Alphaproteobacteria</taxon>
        <taxon>Acetobacterales</taxon>
        <taxon>Acetobacteraceae</taxon>
        <taxon>Asaia</taxon>
    </lineage>
</organism>
<keyword evidence="2" id="KW-1185">Reference proteome</keyword>
<protein>
    <submittedName>
        <fullName evidence="1">2'-5' RNA ligase family protein</fullName>
    </submittedName>
</protein>
<comment type="caution">
    <text evidence="1">The sequence shown here is derived from an EMBL/GenBank/DDBJ whole genome shotgun (WGS) entry which is preliminary data.</text>
</comment>
<dbReference type="Pfam" id="PF13563">
    <property type="entry name" value="2_5_RNA_ligase2"/>
    <property type="match status" value="1"/>
</dbReference>